<accession>A0A090M419</accession>
<sequence length="497" mass="54565">MSPTARAAVTAASSTTASLEAVSDDVLREILILAVRNGKEGGRGASVAAALTCVSRSFRRIVEGSYEEFYERVDLSHGFCAPTDARIRAWAKRGVFKGTKELNLAGCHKLTDATLKTIGTSCEALECLTLSGGSFTKDAFGMLCGSALSEPPALPKLRSFTFDITTPKMTPKQAMGEISRFIHEYRDTLEEIRIGREAPYSPAERRAFSQGAGSFFERVTECTQLRKLDLTNCGEDVRFPLFDLQRSCPLLEELKLNGFGGDAGWHVSGRMEEDFDETCFQSLRVLEVAVSMETTSIGHRYGNSNVNDETLLLFLYGSIETIETLDITGCTQLGDWRNVVWDRLPLALRTFKCARTRLSSDDAAVSHVLSQLCPSLEVLELGCVGANATSVTDAAFTEILHLDGPTLPLRVLRAPGSALTAETLRAIVAPESRFKNLHAIDLAACRSLPREIRRISLDTFPLENIRAVRAFLGSQSSEPDDIVVRDDAPTRARKRRR</sequence>
<name>A0A090M419_OSTTA</name>
<dbReference type="GeneID" id="9831975"/>
<dbReference type="OrthoDB" id="423607at2759"/>
<comment type="subcellular location">
    <subcellularLocation>
        <location evidence="1">Cytoplasm</location>
        <location evidence="1">Cytoskeleton</location>
        <location evidence="1">Cilium axoneme</location>
    </subcellularLocation>
</comment>
<dbReference type="GO" id="GO:0005930">
    <property type="term" value="C:axoneme"/>
    <property type="evidence" value="ECO:0007669"/>
    <property type="project" value="UniProtKB-SubCell"/>
</dbReference>
<dbReference type="PANTHER" id="PTHR13318">
    <property type="entry name" value="PARTNER OF PAIRED, ISOFORM B-RELATED"/>
    <property type="match status" value="1"/>
</dbReference>
<dbReference type="SUPFAM" id="SSF52047">
    <property type="entry name" value="RNI-like"/>
    <property type="match status" value="1"/>
</dbReference>
<reference evidence="2 3" key="2">
    <citation type="journal article" date="2014" name="BMC Genomics">
        <title>An improved genome of the model marine alga Ostreococcus tauri unfolds by assessing Illumina de novo assemblies.</title>
        <authorList>
            <person name="Blanc-Mathieu R."/>
            <person name="Verhelst B."/>
            <person name="Derelle E."/>
            <person name="Rombauts S."/>
            <person name="Bouget F.Y."/>
            <person name="Carre I."/>
            <person name="Chateau A."/>
            <person name="Eyre-Walker A."/>
            <person name="Grimsley N."/>
            <person name="Moreau H."/>
            <person name="Piegu B."/>
            <person name="Rivals E."/>
            <person name="Schackwitz W."/>
            <person name="Van de Peer Y."/>
            <person name="Piganeau G."/>
        </authorList>
    </citation>
    <scope>NUCLEOTIDE SEQUENCE [LARGE SCALE GENOMIC DNA]</scope>
    <source>
        <strain evidence="3">OTTH 0595 / CCAP 157/2 / RCC745</strain>
    </source>
</reference>
<dbReference type="GO" id="GO:0019005">
    <property type="term" value="C:SCF ubiquitin ligase complex"/>
    <property type="evidence" value="ECO:0007669"/>
    <property type="project" value="TreeGrafter"/>
</dbReference>
<dbReference type="AlphaFoldDB" id="A0A090M419"/>
<keyword evidence="3" id="KW-1185">Reference proteome</keyword>
<dbReference type="RefSeq" id="XP_022839580.1">
    <property type="nucleotide sequence ID" value="XM_022983302.1"/>
</dbReference>
<dbReference type="PANTHER" id="PTHR13318:SF190">
    <property type="entry name" value="PARTNER OF PAIRED, ISOFORM B"/>
    <property type="match status" value="1"/>
</dbReference>
<dbReference type="STRING" id="70448.A0A090M419"/>
<evidence type="ECO:0000256" key="1">
    <source>
        <dbReference type="ARBA" id="ARBA00004430"/>
    </source>
</evidence>
<reference evidence="3" key="1">
    <citation type="journal article" date="2006" name="Proc. Natl. Acad. Sci. U.S.A.">
        <title>Genome analysis of the smallest free-living eukaryote Ostreococcus tauri unveils many unique features.</title>
        <authorList>
            <person name="Derelle E."/>
            <person name="Ferraz C."/>
            <person name="Rombauts S."/>
            <person name="Rouze P."/>
            <person name="Worden A.Z."/>
            <person name="Robbens S."/>
            <person name="Partensky F."/>
            <person name="Degroeve S."/>
            <person name="Echeynie S."/>
            <person name="Cooke R."/>
            <person name="Saeys Y."/>
            <person name="Wuyts J."/>
            <person name="Jabbari K."/>
            <person name="Bowler C."/>
            <person name="Panaud O."/>
            <person name="Piegu B."/>
            <person name="Ball S.G."/>
            <person name="Ral J.-P."/>
            <person name="Bouget F.-Y."/>
            <person name="Piganeau G."/>
            <person name="De Baets B."/>
            <person name="Picard A."/>
            <person name="Delseny M."/>
            <person name="Demaille J."/>
            <person name="Van de Peer Y."/>
            <person name="Moreau H."/>
        </authorList>
    </citation>
    <scope>NUCLEOTIDE SEQUENCE [LARGE SCALE GENOMIC DNA]</scope>
    <source>
        <strain evidence="3">OTTH 0595 / CCAP 157/2 / RCC745</strain>
    </source>
</reference>
<gene>
    <name evidence="2" type="ORF">OT_ostta09g01140</name>
</gene>
<dbReference type="Proteomes" id="UP000009170">
    <property type="component" value="Unassembled WGS sequence"/>
</dbReference>
<dbReference type="Gene3D" id="3.80.10.10">
    <property type="entry name" value="Ribonuclease Inhibitor"/>
    <property type="match status" value="1"/>
</dbReference>
<comment type="caution">
    <text evidence="2">The sequence shown here is derived from an EMBL/GenBank/DDBJ whole genome shotgun (WGS) entry which is preliminary data.</text>
</comment>
<dbReference type="EMBL" id="CAID01000009">
    <property type="protein sequence ID" value="CEF98980.1"/>
    <property type="molecule type" value="Genomic_DNA"/>
</dbReference>
<proteinExistence type="predicted"/>
<protein>
    <submittedName>
        <fullName evidence="2">Unnamed product</fullName>
    </submittedName>
</protein>
<organism evidence="2 3">
    <name type="scientific">Ostreococcus tauri</name>
    <name type="common">Marine green alga</name>
    <dbReference type="NCBI Taxonomy" id="70448"/>
    <lineage>
        <taxon>Eukaryota</taxon>
        <taxon>Viridiplantae</taxon>
        <taxon>Chlorophyta</taxon>
        <taxon>Mamiellophyceae</taxon>
        <taxon>Mamiellales</taxon>
        <taxon>Bathycoccaceae</taxon>
        <taxon>Ostreococcus</taxon>
    </lineage>
</organism>
<dbReference type="InParanoid" id="A0A090M419"/>
<dbReference type="InterPro" id="IPR032675">
    <property type="entry name" value="LRR_dom_sf"/>
</dbReference>
<dbReference type="GO" id="GO:0031146">
    <property type="term" value="P:SCF-dependent proteasomal ubiquitin-dependent protein catabolic process"/>
    <property type="evidence" value="ECO:0007669"/>
    <property type="project" value="TreeGrafter"/>
</dbReference>
<evidence type="ECO:0000313" key="3">
    <source>
        <dbReference type="Proteomes" id="UP000009170"/>
    </source>
</evidence>
<evidence type="ECO:0000313" key="2">
    <source>
        <dbReference type="EMBL" id="CEF98980.1"/>
    </source>
</evidence>
<dbReference type="KEGG" id="ota:OT_ostta09g01140"/>